<feature type="compositionally biased region" description="Low complexity" evidence="1">
    <location>
        <begin position="7"/>
        <end position="21"/>
    </location>
</feature>
<dbReference type="Proteomes" id="UP001589718">
    <property type="component" value="Unassembled WGS sequence"/>
</dbReference>
<dbReference type="RefSeq" id="WP_345220147.1">
    <property type="nucleotide sequence ID" value="NZ_BAAAXE010000011.1"/>
</dbReference>
<protein>
    <submittedName>
        <fullName evidence="2">Uncharacterized protein</fullName>
    </submittedName>
</protein>
<accession>A0ABV5PM99</accession>
<reference evidence="2 3" key="1">
    <citation type="submission" date="2024-09" db="EMBL/GenBank/DDBJ databases">
        <authorList>
            <person name="Sun Q."/>
            <person name="Mori K."/>
        </authorList>
    </citation>
    <scope>NUCLEOTIDE SEQUENCE [LARGE SCALE GENOMIC DNA]</scope>
    <source>
        <strain evidence="2 3">JCM 4362</strain>
    </source>
</reference>
<keyword evidence="3" id="KW-1185">Reference proteome</keyword>
<name>A0ABV5PM99_STRCM</name>
<gene>
    <name evidence="2" type="ORF">ACFFTU_30855</name>
</gene>
<proteinExistence type="predicted"/>
<comment type="caution">
    <text evidence="2">The sequence shown here is derived from an EMBL/GenBank/DDBJ whole genome shotgun (WGS) entry which is preliminary data.</text>
</comment>
<sequence length="146" mass="15672">MRDGDHTPAPAAPTAPAAPAAPGGGLGGDLARGADALRRFRTHVHTLLATFEDGPAGPGRPAAHRLTRADLGAPGTSFPEADDLHAQYRRAHLGLVRLSRSLTEQIEYLSIAVHGAEVGFDNLEEDQRRRFWSIRSRTEHEGRADA</sequence>
<organism evidence="2 3">
    <name type="scientific">Streptomyces cremeus</name>
    <dbReference type="NCBI Taxonomy" id="66881"/>
    <lineage>
        <taxon>Bacteria</taxon>
        <taxon>Bacillati</taxon>
        <taxon>Actinomycetota</taxon>
        <taxon>Actinomycetes</taxon>
        <taxon>Kitasatosporales</taxon>
        <taxon>Streptomycetaceae</taxon>
        <taxon>Streptomyces</taxon>
    </lineage>
</organism>
<evidence type="ECO:0000313" key="3">
    <source>
        <dbReference type="Proteomes" id="UP001589718"/>
    </source>
</evidence>
<evidence type="ECO:0000313" key="2">
    <source>
        <dbReference type="EMBL" id="MFB9524345.1"/>
    </source>
</evidence>
<dbReference type="EMBL" id="JBHMCR010000021">
    <property type="protein sequence ID" value="MFB9524345.1"/>
    <property type="molecule type" value="Genomic_DNA"/>
</dbReference>
<evidence type="ECO:0000256" key="1">
    <source>
        <dbReference type="SAM" id="MobiDB-lite"/>
    </source>
</evidence>
<feature type="region of interest" description="Disordered" evidence="1">
    <location>
        <begin position="1"/>
        <end position="29"/>
    </location>
</feature>